<dbReference type="Proteomes" id="UP000007879">
    <property type="component" value="Unassembled WGS sequence"/>
</dbReference>
<keyword evidence="5 6" id="KW-0472">Membrane</keyword>
<comment type="similarity">
    <text evidence="2">Belongs to the DRAM/TMEM150 family.</text>
</comment>
<proteinExistence type="inferred from homology"/>
<dbReference type="Pfam" id="PF10277">
    <property type="entry name" value="Frag1"/>
    <property type="match status" value="1"/>
</dbReference>
<dbReference type="InterPro" id="IPR019402">
    <property type="entry name" value="CWH43_N"/>
</dbReference>
<dbReference type="EnsemblMetazoa" id="XM_020004390.1">
    <property type="protein sequence ID" value="XP_019859949.1"/>
    <property type="gene ID" value="LOC109588209"/>
</dbReference>
<evidence type="ECO:0000259" key="7">
    <source>
        <dbReference type="Pfam" id="PF10277"/>
    </source>
</evidence>
<protein>
    <recommendedName>
        <fullName evidence="7">CWH43-like N-terminal domain-containing protein</fullName>
    </recommendedName>
</protein>
<dbReference type="PANTHER" id="PTHR21324:SF2">
    <property type="entry name" value="EG:22E5.9 PROTEIN"/>
    <property type="match status" value="1"/>
</dbReference>
<evidence type="ECO:0000313" key="9">
    <source>
        <dbReference type="Proteomes" id="UP000007879"/>
    </source>
</evidence>
<evidence type="ECO:0000256" key="4">
    <source>
        <dbReference type="ARBA" id="ARBA00022989"/>
    </source>
</evidence>
<dbReference type="AlphaFoldDB" id="A0A1X7TEW0"/>
<evidence type="ECO:0000313" key="8">
    <source>
        <dbReference type="EnsemblMetazoa" id="Aqu2.1.13159_001"/>
    </source>
</evidence>
<comment type="subcellular location">
    <subcellularLocation>
        <location evidence="1">Endomembrane system</location>
        <topology evidence="1">Multi-pass membrane protein</topology>
    </subcellularLocation>
</comment>
<keyword evidence="3 6" id="KW-0812">Transmembrane</keyword>
<evidence type="ECO:0000256" key="6">
    <source>
        <dbReference type="SAM" id="Phobius"/>
    </source>
</evidence>
<organism evidence="8">
    <name type="scientific">Amphimedon queenslandica</name>
    <name type="common">Sponge</name>
    <dbReference type="NCBI Taxonomy" id="400682"/>
    <lineage>
        <taxon>Eukaryota</taxon>
        <taxon>Metazoa</taxon>
        <taxon>Porifera</taxon>
        <taxon>Demospongiae</taxon>
        <taxon>Heteroscleromorpha</taxon>
        <taxon>Haplosclerida</taxon>
        <taxon>Niphatidae</taxon>
        <taxon>Amphimedon</taxon>
    </lineage>
</organism>
<feature type="transmembrane region" description="Helical" evidence="6">
    <location>
        <begin position="12"/>
        <end position="35"/>
    </location>
</feature>
<keyword evidence="4 6" id="KW-1133">Transmembrane helix</keyword>
<accession>A0A1X7TEW0</accession>
<dbReference type="GO" id="GO:0012505">
    <property type="term" value="C:endomembrane system"/>
    <property type="evidence" value="ECO:0007669"/>
    <property type="project" value="UniProtKB-SubCell"/>
</dbReference>
<evidence type="ECO:0000256" key="5">
    <source>
        <dbReference type="ARBA" id="ARBA00023136"/>
    </source>
</evidence>
<keyword evidence="9" id="KW-1185">Reference proteome</keyword>
<reference evidence="9" key="1">
    <citation type="journal article" date="2010" name="Nature">
        <title>The Amphimedon queenslandica genome and the evolution of animal complexity.</title>
        <authorList>
            <person name="Srivastava M."/>
            <person name="Simakov O."/>
            <person name="Chapman J."/>
            <person name="Fahey B."/>
            <person name="Gauthier M.E."/>
            <person name="Mitros T."/>
            <person name="Richards G.S."/>
            <person name="Conaco C."/>
            <person name="Dacre M."/>
            <person name="Hellsten U."/>
            <person name="Larroux C."/>
            <person name="Putnam N.H."/>
            <person name="Stanke M."/>
            <person name="Adamska M."/>
            <person name="Darling A."/>
            <person name="Degnan S.M."/>
            <person name="Oakley T.H."/>
            <person name="Plachetzki D.C."/>
            <person name="Zhai Y."/>
            <person name="Adamski M."/>
            <person name="Calcino A."/>
            <person name="Cummins S.F."/>
            <person name="Goodstein D.M."/>
            <person name="Harris C."/>
            <person name="Jackson D.J."/>
            <person name="Leys S.P."/>
            <person name="Shu S."/>
            <person name="Woodcroft B.J."/>
            <person name="Vervoort M."/>
            <person name="Kosik K.S."/>
            <person name="Manning G."/>
            <person name="Degnan B.M."/>
            <person name="Rokhsar D.S."/>
        </authorList>
    </citation>
    <scope>NUCLEOTIDE SEQUENCE [LARGE SCALE GENOMIC DNA]</scope>
</reference>
<feature type="transmembrane region" description="Helical" evidence="6">
    <location>
        <begin position="87"/>
        <end position="105"/>
    </location>
</feature>
<sequence>MDVLSKITARQIVHYGVSEMLLTILTCYTIAVALGHVPAWLPLISDCAVKPPEMYLFRLGFVFGASLIALSAFIVHYANKDRPLSGLNAALALVASISLGGLAVVNEVEDGSVHLFFSVLFFVCYDLYMIISVLTTITRKPSNCTGFGLTITVSSFIIKTICAILGVITGTGYTLGIFSFTSVGGSIALAMFEWGNTFTIMGFIWSYLLDNFLTGVDIFEVRVKSEKDSKKSQEIKKLLP</sequence>
<gene>
    <name evidence="8" type="primary">109588209</name>
</gene>
<name>A0A1X7TEW0_AMPQE</name>
<feature type="transmembrane region" description="Helical" evidence="6">
    <location>
        <begin position="146"/>
        <end position="167"/>
    </location>
</feature>
<dbReference type="InParanoid" id="A0A1X7TEW0"/>
<feature type="transmembrane region" description="Helical" evidence="6">
    <location>
        <begin position="55"/>
        <end position="75"/>
    </location>
</feature>
<dbReference type="KEGG" id="aqu:109588209"/>
<evidence type="ECO:0000256" key="1">
    <source>
        <dbReference type="ARBA" id="ARBA00004127"/>
    </source>
</evidence>
<dbReference type="PANTHER" id="PTHR21324">
    <property type="entry name" value="FASTING-INDUCIBLE INTEGRAL MEMBRANE PROTEIN TM6P1-RELATED"/>
    <property type="match status" value="1"/>
</dbReference>
<evidence type="ECO:0000256" key="3">
    <source>
        <dbReference type="ARBA" id="ARBA00022692"/>
    </source>
</evidence>
<feature type="transmembrane region" description="Helical" evidence="6">
    <location>
        <begin position="111"/>
        <end position="134"/>
    </location>
</feature>
<dbReference type="EnsemblMetazoa" id="Aqu2.1.13159_001">
    <property type="protein sequence ID" value="Aqu2.1.13159_001"/>
    <property type="gene ID" value="Aqu2.1.13159"/>
</dbReference>
<feature type="domain" description="CWH43-like N-terminal" evidence="7">
    <location>
        <begin position="21"/>
        <end position="210"/>
    </location>
</feature>
<evidence type="ECO:0000256" key="2">
    <source>
        <dbReference type="ARBA" id="ARBA00006565"/>
    </source>
</evidence>
<reference evidence="8" key="2">
    <citation type="submission" date="2017-05" db="UniProtKB">
        <authorList>
            <consortium name="EnsemblMetazoa"/>
        </authorList>
    </citation>
    <scope>IDENTIFICATION</scope>
</reference>
<dbReference type="InterPro" id="IPR050911">
    <property type="entry name" value="DRAM/TMEM150_Autophagy_Mod"/>
</dbReference>